<dbReference type="FunFam" id="3.20.19.10:FF:000001">
    <property type="entry name" value="Aconitate hydratase"/>
    <property type="match status" value="1"/>
</dbReference>
<feature type="domain" description="Aconitase/3-isopropylmalate dehydratase large subunit alpha/beta/alpha" evidence="15">
    <location>
        <begin position="76"/>
        <end position="634"/>
    </location>
</feature>
<evidence type="ECO:0000259" key="16">
    <source>
        <dbReference type="Pfam" id="PF00694"/>
    </source>
</evidence>
<comment type="cofactor">
    <cofactor evidence="1">
        <name>[4Fe-4S] cluster</name>
        <dbReference type="ChEBI" id="CHEBI:49883"/>
    </cofactor>
</comment>
<evidence type="ECO:0000256" key="13">
    <source>
        <dbReference type="ARBA" id="ARBA00031977"/>
    </source>
</evidence>
<evidence type="ECO:0000256" key="4">
    <source>
        <dbReference type="ARBA" id="ARBA00012926"/>
    </source>
</evidence>
<dbReference type="NCBIfam" id="NF009520">
    <property type="entry name" value="PRK12881.1"/>
    <property type="match status" value="1"/>
</dbReference>
<dbReference type="Gene3D" id="6.10.190.10">
    <property type="match status" value="1"/>
</dbReference>
<dbReference type="GO" id="GO:0006099">
    <property type="term" value="P:tricarboxylic acid cycle"/>
    <property type="evidence" value="ECO:0007669"/>
    <property type="project" value="UniProtKB-UniPathway"/>
</dbReference>
<evidence type="ECO:0000256" key="3">
    <source>
        <dbReference type="ARBA" id="ARBA00007185"/>
    </source>
</evidence>
<accession>A0A1H8KQA7</accession>
<feature type="region of interest" description="Disordered" evidence="14">
    <location>
        <begin position="430"/>
        <end position="460"/>
    </location>
</feature>
<sequence>MSHNLFNSLHELSIAPGNTAKYYSLPALEKSGIGKISRLPVSIRIVLESVLRNYDNKKITEAHIRQLANWKPEAARVDEIPFVVSRIVLQDFTGVPLLVDLAAMRSTAVKLGKNPKLIEPLVPVDLVVDHSIQVDHYGTKDAIDRNMEIEFFRNNERYQFIKWGMQAFDTFKVIPPGIGIVHQVNLEYLARGVHRKDELIFPDTLVGTDSHTTMINGIGVVGWGVGGIEAEAGMLGQPVYFLTPDVVGVNLTGRLREGVTATDLVLTITEMLRKAIVVGKFVEFFGEGTASLTLPDRATIANMAPEYGATMGFFPVDDVTIGYFKGTGRSQEEIAAFQAYFQAQQMYGIPRKGDIDYTSELTLDLSSVSPALAGPKRPQDRIELAAIKSRFTELFNKPVKESGYGKQNDDINQRYSVRNAHNQDSEVCTQIDSGNVDESRLSAPGADNTPMPQSAASTERRMVSRNITEMTSNRPTPNAADLCHVELNGSSVDLGHGDVMIAAITSCTNTSNPSVLLAAGLLAKKAVEKGLSVKHHIKTSLAPGSRIVTDYLNITGLSPYLEQLGFNLVGYGCTTCIGNAGPLAEPIEEAIVKNDLVCAAVLSGNRNFEARIHPNIRANFLASPPLVVAYAIAGTILKDLTAEPLGIGKNNQPVWLKDIWPSSAEIHALLKYAANADTFRKLYGNLTKDHALWNSVTSVTGQTYNWPESTYIAEPPFFQNFSLQPVLSSGAGDIKNAYALGIFGDSVTTDHISPAGSIKDTSPAGRYLLDHHVGKADFNSYGARRGHHEVMMRGTFANVRIKNLMIPGSEGGITLYQGAAGAAPEQMSIYDAAMKYQSQNIPTVVFGGKEYGTGSSRDWAAKGTQLLGVKAVIATSFERIHRSNLIGMGVLPLQFKNNDNADTLGIKGDERFDILGLDNIQPQQDVTLNIRRKDGSSQSVPLLCRIDTAIEVDYYRHGGILPYVLRELMA</sequence>
<organism evidence="17 18">
    <name type="scientific">Nitrosomonas oligotropha</name>
    <dbReference type="NCBI Taxonomy" id="42354"/>
    <lineage>
        <taxon>Bacteria</taxon>
        <taxon>Pseudomonadati</taxon>
        <taxon>Pseudomonadota</taxon>
        <taxon>Betaproteobacteria</taxon>
        <taxon>Nitrosomonadales</taxon>
        <taxon>Nitrosomonadaceae</taxon>
        <taxon>Nitrosomonas</taxon>
    </lineage>
</organism>
<dbReference type="RefSeq" id="WP_090316209.1">
    <property type="nucleotide sequence ID" value="NZ_FNOE01000003.1"/>
</dbReference>
<comment type="pathway">
    <text evidence="2">Carbohydrate metabolism; tricarboxylic acid cycle; isocitrate from oxaloacetate: step 2/2.</text>
</comment>
<dbReference type="GO" id="GO:0051539">
    <property type="term" value="F:4 iron, 4 sulfur cluster binding"/>
    <property type="evidence" value="ECO:0007669"/>
    <property type="project" value="UniProtKB-KW"/>
</dbReference>
<evidence type="ECO:0000256" key="7">
    <source>
        <dbReference type="ARBA" id="ARBA00022723"/>
    </source>
</evidence>
<evidence type="ECO:0000256" key="2">
    <source>
        <dbReference type="ARBA" id="ARBA00004717"/>
    </source>
</evidence>
<keyword evidence="8" id="KW-0408">Iron</keyword>
<dbReference type="Pfam" id="PF00694">
    <property type="entry name" value="Aconitase_C"/>
    <property type="match status" value="1"/>
</dbReference>
<dbReference type="PANTHER" id="PTHR11670">
    <property type="entry name" value="ACONITASE/IRON-RESPONSIVE ELEMENT FAMILY MEMBER"/>
    <property type="match status" value="1"/>
</dbReference>
<evidence type="ECO:0000256" key="1">
    <source>
        <dbReference type="ARBA" id="ARBA00001966"/>
    </source>
</evidence>
<evidence type="ECO:0000256" key="14">
    <source>
        <dbReference type="SAM" id="MobiDB-lite"/>
    </source>
</evidence>
<dbReference type="AlphaFoldDB" id="A0A1H8KQA7"/>
<dbReference type="InterPro" id="IPR015931">
    <property type="entry name" value="Acnase/IPM_dHydase_lsu_aba_1/3"/>
</dbReference>
<dbReference type="UniPathway" id="UPA00223">
    <property type="reaction ID" value="UER00718"/>
</dbReference>
<dbReference type="InterPro" id="IPR015928">
    <property type="entry name" value="Aconitase/3IPM_dehydase_swvl"/>
</dbReference>
<keyword evidence="18" id="KW-1185">Reference proteome</keyword>
<dbReference type="OrthoDB" id="9764318at2"/>
<dbReference type="GO" id="GO:0003994">
    <property type="term" value="F:aconitate hydratase activity"/>
    <property type="evidence" value="ECO:0007669"/>
    <property type="project" value="UniProtKB-EC"/>
</dbReference>
<dbReference type="PRINTS" id="PR00415">
    <property type="entry name" value="ACONITASE"/>
</dbReference>
<evidence type="ECO:0000259" key="15">
    <source>
        <dbReference type="Pfam" id="PF00330"/>
    </source>
</evidence>
<dbReference type="GO" id="GO:0046872">
    <property type="term" value="F:metal ion binding"/>
    <property type="evidence" value="ECO:0007669"/>
    <property type="project" value="UniProtKB-KW"/>
</dbReference>
<dbReference type="EMBL" id="FODO01000002">
    <property type="protein sequence ID" value="SEN94796.1"/>
    <property type="molecule type" value="Genomic_DNA"/>
</dbReference>
<keyword evidence="6" id="KW-0004">4Fe-4S</keyword>
<keyword evidence="9" id="KW-0411">Iron-sulfur</keyword>
<keyword evidence="7" id="KW-0479">Metal-binding</keyword>
<dbReference type="InterPro" id="IPR001030">
    <property type="entry name" value="Acoase/IPM_deHydtase_lsu_aba"/>
</dbReference>
<feature type="domain" description="Aconitase A/isopropylmalate dehydratase small subunit swivel" evidence="16">
    <location>
        <begin position="773"/>
        <end position="897"/>
    </location>
</feature>
<dbReference type="EC" id="4.2.1.3" evidence="4"/>
<evidence type="ECO:0000256" key="10">
    <source>
        <dbReference type="ARBA" id="ARBA00023239"/>
    </source>
</evidence>
<dbReference type="InterPro" id="IPR000573">
    <property type="entry name" value="AconitaseA/IPMdHydase_ssu_swvl"/>
</dbReference>
<dbReference type="Pfam" id="PF00330">
    <property type="entry name" value="Aconitase"/>
    <property type="match status" value="1"/>
</dbReference>
<dbReference type="Proteomes" id="UP000198814">
    <property type="component" value="Unassembled WGS sequence"/>
</dbReference>
<comment type="similarity">
    <text evidence="3">Belongs to the aconitase/IPM isomerase family.</text>
</comment>
<gene>
    <name evidence="17" type="ORF">SAMN05216333_102196</name>
</gene>
<name>A0A1H8KQA7_9PROT</name>
<evidence type="ECO:0000313" key="18">
    <source>
        <dbReference type="Proteomes" id="UP000198814"/>
    </source>
</evidence>
<dbReference type="InterPro" id="IPR036008">
    <property type="entry name" value="Aconitase_4Fe-4S_dom"/>
</dbReference>
<protein>
    <recommendedName>
        <fullName evidence="5">Aconitate hydratase A</fullName>
        <ecNumber evidence="4">4.2.1.3</ecNumber>
    </recommendedName>
    <alternativeName>
        <fullName evidence="13">Iron-responsive protein-like</fullName>
    </alternativeName>
    <alternativeName>
        <fullName evidence="12">RNA-binding protein</fullName>
    </alternativeName>
</protein>
<evidence type="ECO:0000256" key="9">
    <source>
        <dbReference type="ARBA" id="ARBA00023014"/>
    </source>
</evidence>
<evidence type="ECO:0000256" key="8">
    <source>
        <dbReference type="ARBA" id="ARBA00023004"/>
    </source>
</evidence>
<dbReference type="SUPFAM" id="SSF52016">
    <property type="entry name" value="LeuD/IlvD-like"/>
    <property type="match status" value="1"/>
</dbReference>
<dbReference type="Gene3D" id="3.30.499.10">
    <property type="entry name" value="Aconitase, domain 3"/>
    <property type="match status" value="2"/>
</dbReference>
<dbReference type="STRING" id="42354.SAMN05216333_102196"/>
<dbReference type="PROSITE" id="PS01244">
    <property type="entry name" value="ACONITASE_2"/>
    <property type="match status" value="1"/>
</dbReference>
<evidence type="ECO:0000256" key="6">
    <source>
        <dbReference type="ARBA" id="ARBA00022485"/>
    </source>
</evidence>
<dbReference type="PROSITE" id="PS00450">
    <property type="entry name" value="ACONITASE_1"/>
    <property type="match status" value="1"/>
</dbReference>
<dbReference type="InterPro" id="IPR018136">
    <property type="entry name" value="Aconitase_4Fe-4S_BS"/>
</dbReference>
<dbReference type="CDD" id="cd01580">
    <property type="entry name" value="AcnA_IRP_Swivel"/>
    <property type="match status" value="1"/>
</dbReference>
<evidence type="ECO:0000256" key="11">
    <source>
        <dbReference type="ARBA" id="ARBA00023501"/>
    </source>
</evidence>
<proteinExistence type="inferred from homology"/>
<dbReference type="Gene3D" id="3.20.19.10">
    <property type="entry name" value="Aconitase, domain 4"/>
    <property type="match status" value="1"/>
</dbReference>
<dbReference type="SUPFAM" id="SSF53732">
    <property type="entry name" value="Aconitase iron-sulfur domain"/>
    <property type="match status" value="1"/>
</dbReference>
<dbReference type="FunFam" id="3.30.499.10:FF:000002">
    <property type="entry name" value="Aconitate hydratase"/>
    <property type="match status" value="1"/>
</dbReference>
<dbReference type="NCBIfam" id="NF006757">
    <property type="entry name" value="PRK09277.1"/>
    <property type="match status" value="1"/>
</dbReference>
<evidence type="ECO:0000256" key="5">
    <source>
        <dbReference type="ARBA" id="ARBA00019378"/>
    </source>
</evidence>
<reference evidence="18" key="1">
    <citation type="submission" date="2016-10" db="EMBL/GenBank/DDBJ databases">
        <authorList>
            <person name="Varghese N."/>
            <person name="Submissions S."/>
        </authorList>
    </citation>
    <scope>NUCLEOTIDE SEQUENCE [LARGE SCALE GENOMIC DNA]</scope>
    <source>
        <strain evidence="18">Nm76</strain>
    </source>
</reference>
<dbReference type="InterPro" id="IPR006249">
    <property type="entry name" value="Aconitase/IRP2"/>
</dbReference>
<comment type="catalytic activity">
    <reaction evidence="11">
        <text>citrate = D-threo-isocitrate</text>
        <dbReference type="Rhea" id="RHEA:10336"/>
        <dbReference type="ChEBI" id="CHEBI:15562"/>
        <dbReference type="ChEBI" id="CHEBI:16947"/>
        <dbReference type="EC" id="4.2.1.3"/>
    </reaction>
</comment>
<keyword evidence="10" id="KW-0456">Lyase</keyword>
<dbReference type="InterPro" id="IPR044137">
    <property type="entry name" value="AcnA_IRP_Swivel"/>
</dbReference>
<evidence type="ECO:0000256" key="12">
    <source>
        <dbReference type="ARBA" id="ARBA00031081"/>
    </source>
</evidence>
<evidence type="ECO:0000313" key="17">
    <source>
        <dbReference type="EMBL" id="SEN94796.1"/>
    </source>
</evidence>